<sequence>MTDGLPSADKPYYSTQPVPGFDPHFDTHDLSVLQLAGSKRWRIGRQPHPEARQVVKSRPEDAPNHWDRDFLLRQSATMFLPRGTWHMAETAEAPSLHMTVSYRYDNVHDYLVWLAKNAYRCDALRKRLRTFTSQSDDINGALTVTLANALREMSKLDFSPQAMEQSKILPSKSSDHPANEKYPSLL</sequence>
<evidence type="ECO:0000256" key="3">
    <source>
        <dbReference type="ARBA" id="ARBA00023004"/>
    </source>
</evidence>
<proteinExistence type="predicted"/>
<dbReference type="RefSeq" id="WP_202250156.1">
    <property type="nucleotide sequence ID" value="NZ_JAESJJ010000030.1"/>
</dbReference>
<keyword evidence="2" id="KW-0479">Metal-binding</keyword>
<dbReference type="PANTHER" id="PTHR13096:SF8">
    <property type="entry name" value="RIBOSOMAL OXYGENASE 1"/>
    <property type="match status" value="1"/>
</dbReference>
<keyword evidence="7" id="KW-1185">Reference proteome</keyword>
<evidence type="ECO:0000313" key="7">
    <source>
        <dbReference type="Proteomes" id="UP000604473"/>
    </source>
</evidence>
<dbReference type="SUPFAM" id="SSF51197">
    <property type="entry name" value="Clavaminate synthase-like"/>
    <property type="match status" value="1"/>
</dbReference>
<dbReference type="PANTHER" id="PTHR13096">
    <property type="entry name" value="MINA53 MYC INDUCED NUCLEAR ANTIGEN"/>
    <property type="match status" value="1"/>
</dbReference>
<protein>
    <recommendedName>
        <fullName evidence="5">JmjC domain-containing protein</fullName>
    </recommendedName>
</protein>
<dbReference type="InterPro" id="IPR039994">
    <property type="entry name" value="NO66-like"/>
</dbReference>
<dbReference type="Gene3D" id="2.60.120.650">
    <property type="entry name" value="Cupin"/>
    <property type="match status" value="1"/>
</dbReference>
<evidence type="ECO:0000259" key="5">
    <source>
        <dbReference type="PROSITE" id="PS51184"/>
    </source>
</evidence>
<dbReference type="InterPro" id="IPR003347">
    <property type="entry name" value="JmjC_dom"/>
</dbReference>
<evidence type="ECO:0000256" key="2">
    <source>
        <dbReference type="ARBA" id="ARBA00022723"/>
    </source>
</evidence>
<dbReference type="Pfam" id="PF08007">
    <property type="entry name" value="JmjC_2"/>
    <property type="match status" value="1"/>
</dbReference>
<keyword evidence="3" id="KW-0408">Iron</keyword>
<feature type="region of interest" description="Disordered" evidence="4">
    <location>
        <begin position="165"/>
        <end position="186"/>
    </location>
</feature>
<dbReference type="PROSITE" id="PS51184">
    <property type="entry name" value="JMJC"/>
    <property type="match status" value="1"/>
</dbReference>
<gene>
    <name evidence="6" type="ORF">JMM60_17615</name>
</gene>
<name>A0ABS1RYL6_RHOSU</name>
<comment type="caution">
    <text evidence="6">The sequence shown here is derived from an EMBL/GenBank/DDBJ whole genome shotgun (WGS) entry which is preliminary data.</text>
</comment>
<evidence type="ECO:0000256" key="4">
    <source>
        <dbReference type="SAM" id="MobiDB-lite"/>
    </source>
</evidence>
<evidence type="ECO:0000256" key="1">
    <source>
        <dbReference type="ARBA" id="ARBA00001954"/>
    </source>
</evidence>
<organism evidence="6 7">
    <name type="scientific">Rhodovulum sulfidophilum</name>
    <name type="common">Rhodobacter sulfidophilus</name>
    <dbReference type="NCBI Taxonomy" id="35806"/>
    <lineage>
        <taxon>Bacteria</taxon>
        <taxon>Pseudomonadati</taxon>
        <taxon>Pseudomonadota</taxon>
        <taxon>Alphaproteobacteria</taxon>
        <taxon>Rhodobacterales</taxon>
        <taxon>Paracoccaceae</taxon>
        <taxon>Rhodovulum</taxon>
    </lineage>
</organism>
<evidence type="ECO:0000313" key="6">
    <source>
        <dbReference type="EMBL" id="MBL3610582.1"/>
    </source>
</evidence>
<feature type="domain" description="JmjC" evidence="5">
    <location>
        <begin position="1"/>
        <end position="119"/>
    </location>
</feature>
<dbReference type="Proteomes" id="UP000604473">
    <property type="component" value="Unassembled WGS sequence"/>
</dbReference>
<reference evidence="6 7" key="1">
    <citation type="submission" date="2021-01" db="EMBL/GenBank/DDBJ databases">
        <title>Draft genomes of Rhodovulum sulfidophilum.</title>
        <authorList>
            <person name="Guzman M.S."/>
        </authorList>
    </citation>
    <scope>NUCLEOTIDE SEQUENCE [LARGE SCALE GENOMIC DNA]</scope>
    <source>
        <strain evidence="6 7">AB35</strain>
    </source>
</reference>
<dbReference type="EMBL" id="JAESJJ010000030">
    <property type="protein sequence ID" value="MBL3610582.1"/>
    <property type="molecule type" value="Genomic_DNA"/>
</dbReference>
<comment type="cofactor">
    <cofactor evidence="1">
        <name>Fe(2+)</name>
        <dbReference type="ChEBI" id="CHEBI:29033"/>
    </cofactor>
</comment>
<accession>A0ABS1RYL6</accession>